<keyword evidence="8" id="KW-0406">Ion transport</keyword>
<evidence type="ECO:0000256" key="5">
    <source>
        <dbReference type="ARBA" id="ARBA00022842"/>
    </source>
</evidence>
<protein>
    <recommendedName>
        <fullName evidence="2">H(+)-exporting diphosphatase</fullName>
        <ecNumber evidence="2">7.1.3.1</ecNumber>
    </recommendedName>
</protein>
<evidence type="ECO:0000256" key="2">
    <source>
        <dbReference type="ARBA" id="ARBA00013242"/>
    </source>
</evidence>
<evidence type="ECO:0000313" key="10">
    <source>
        <dbReference type="EMBL" id="KHN14433.1"/>
    </source>
</evidence>
<dbReference type="PANTHER" id="PTHR31998">
    <property type="entry name" value="K(+)-INSENSITIVE PYROPHOSPHATE-ENERGIZED PROTON PUMP"/>
    <property type="match status" value="1"/>
</dbReference>
<dbReference type="SUPFAM" id="SSF54518">
    <property type="entry name" value="Tubby C-terminal domain-like"/>
    <property type="match status" value="1"/>
</dbReference>
<dbReference type="InterPro" id="IPR025659">
    <property type="entry name" value="Tubby-like_C"/>
</dbReference>
<dbReference type="EC" id="7.1.3.1" evidence="2"/>
<name>A0A0B2Q370_GLYSO</name>
<accession>A0A0B2Q370</accession>
<evidence type="ECO:0000256" key="8">
    <source>
        <dbReference type="ARBA" id="ARBA00023065"/>
    </source>
</evidence>
<dbReference type="Pfam" id="PF03030">
    <property type="entry name" value="H_PPase"/>
    <property type="match status" value="1"/>
</dbReference>
<evidence type="ECO:0000256" key="4">
    <source>
        <dbReference type="ARBA" id="ARBA00022692"/>
    </source>
</evidence>
<proteinExistence type="predicted"/>
<dbReference type="GO" id="GO:0004427">
    <property type="term" value="F:inorganic diphosphate phosphatase activity"/>
    <property type="evidence" value="ECO:0007669"/>
    <property type="project" value="InterPro"/>
</dbReference>
<evidence type="ECO:0000256" key="6">
    <source>
        <dbReference type="ARBA" id="ARBA00022967"/>
    </source>
</evidence>
<dbReference type="AlphaFoldDB" id="A0A0B2Q370"/>
<evidence type="ECO:0000256" key="9">
    <source>
        <dbReference type="ARBA" id="ARBA00023136"/>
    </source>
</evidence>
<dbReference type="InterPro" id="IPR004131">
    <property type="entry name" value="PPase-energised_H-pump"/>
</dbReference>
<gene>
    <name evidence="10" type="ORF">glysoja_041303</name>
</gene>
<keyword evidence="5" id="KW-0460">Magnesium</keyword>
<comment type="subcellular location">
    <subcellularLocation>
        <location evidence="1">Endomembrane system</location>
        <topology evidence="1">Multi-pass membrane protein</topology>
    </subcellularLocation>
</comment>
<dbReference type="GO" id="GO:0016020">
    <property type="term" value="C:membrane"/>
    <property type="evidence" value="ECO:0007669"/>
    <property type="project" value="InterPro"/>
</dbReference>
<keyword evidence="4" id="KW-0812">Transmembrane</keyword>
<dbReference type="GO" id="GO:0009678">
    <property type="term" value="F:diphosphate hydrolysis-driven proton transmembrane transporter activity"/>
    <property type="evidence" value="ECO:0007669"/>
    <property type="project" value="UniProtKB-EC"/>
</dbReference>
<keyword evidence="10" id="KW-0378">Hydrolase</keyword>
<evidence type="ECO:0000256" key="3">
    <source>
        <dbReference type="ARBA" id="ARBA00022448"/>
    </source>
</evidence>
<reference evidence="10" key="1">
    <citation type="submission" date="2014-07" db="EMBL/GenBank/DDBJ databases">
        <title>Identification of a novel salt tolerance gene in wild soybean by whole-genome sequencing.</title>
        <authorList>
            <person name="Lam H.-M."/>
            <person name="Qi X."/>
            <person name="Li M.-W."/>
            <person name="Liu X."/>
            <person name="Xie M."/>
            <person name="Ni M."/>
            <person name="Xu X."/>
        </authorList>
    </citation>
    <scope>NUCLEOTIDE SEQUENCE [LARGE SCALE GENOMIC DNA]</scope>
    <source>
        <tissue evidence="10">Root</tissue>
    </source>
</reference>
<dbReference type="EMBL" id="KN661761">
    <property type="protein sequence ID" value="KHN14433.1"/>
    <property type="molecule type" value="Genomic_DNA"/>
</dbReference>
<keyword evidence="6" id="KW-1278">Translocase</keyword>
<keyword evidence="9" id="KW-0472">Membrane</keyword>
<evidence type="ECO:0000256" key="7">
    <source>
        <dbReference type="ARBA" id="ARBA00022989"/>
    </source>
</evidence>
<sequence length="140" mass="15675">MALFGSVVDGGIYTKVADVGVDLVRKVERNIPEDDPRNLAPGPREHVLQCFIRRNGVSKAYYMFLCLSSALVADDGKFITITLSQHFKHLQSASAASLPQLLANDAYLNRYSSENSNILKLETIFGQEMDREKANEWPQK</sequence>
<evidence type="ECO:0000256" key="1">
    <source>
        <dbReference type="ARBA" id="ARBA00004127"/>
    </source>
</evidence>
<dbReference type="Proteomes" id="UP000053555">
    <property type="component" value="Unassembled WGS sequence"/>
</dbReference>
<organism evidence="10">
    <name type="scientific">Glycine soja</name>
    <name type="common">Wild soybean</name>
    <dbReference type="NCBI Taxonomy" id="3848"/>
    <lineage>
        <taxon>Eukaryota</taxon>
        <taxon>Viridiplantae</taxon>
        <taxon>Streptophyta</taxon>
        <taxon>Embryophyta</taxon>
        <taxon>Tracheophyta</taxon>
        <taxon>Spermatophyta</taxon>
        <taxon>Magnoliopsida</taxon>
        <taxon>eudicotyledons</taxon>
        <taxon>Gunneridae</taxon>
        <taxon>Pentapetalae</taxon>
        <taxon>rosids</taxon>
        <taxon>fabids</taxon>
        <taxon>Fabales</taxon>
        <taxon>Fabaceae</taxon>
        <taxon>Papilionoideae</taxon>
        <taxon>50 kb inversion clade</taxon>
        <taxon>NPAAA clade</taxon>
        <taxon>indigoferoid/millettioid clade</taxon>
        <taxon>Phaseoleae</taxon>
        <taxon>Glycine</taxon>
        <taxon>Glycine subgen. Soja</taxon>
    </lineage>
</organism>
<dbReference type="GO" id="GO:0012505">
    <property type="term" value="C:endomembrane system"/>
    <property type="evidence" value="ECO:0007669"/>
    <property type="project" value="UniProtKB-SubCell"/>
</dbReference>
<keyword evidence="7" id="KW-1133">Transmembrane helix</keyword>
<keyword evidence="3" id="KW-0813">Transport</keyword>